<dbReference type="GO" id="GO:0003860">
    <property type="term" value="F:3-hydroxyisobutyryl-CoA hydrolase activity"/>
    <property type="evidence" value="ECO:0007669"/>
    <property type="project" value="UniProtKB-UniRule"/>
</dbReference>
<dbReference type="Pfam" id="PF16113">
    <property type="entry name" value="ECH_2"/>
    <property type="match status" value="1"/>
</dbReference>
<keyword evidence="1 2" id="KW-0378">Hydrolase</keyword>
<name>A0A8S9IFY6_BRACR</name>
<dbReference type="InterPro" id="IPR029045">
    <property type="entry name" value="ClpP/crotonase-like_dom_sf"/>
</dbReference>
<protein>
    <recommendedName>
        <fullName evidence="2">3-hydroxyisobutyryl-CoA hydrolase</fullName>
        <shortName evidence="2">HIB-CoA hydrolase</shortName>
        <shortName evidence="2">HIBYL-CoA-H</shortName>
        <ecNumber evidence="2">3.1.2.4</ecNumber>
    </recommendedName>
    <alternativeName>
        <fullName evidence="2">3-hydroxyisobutyryl-coenzyme A hydrolase</fullName>
    </alternativeName>
</protein>
<evidence type="ECO:0000256" key="2">
    <source>
        <dbReference type="RuleBase" id="RU369070"/>
    </source>
</evidence>
<accession>A0A8S9IFY6</accession>
<dbReference type="Proteomes" id="UP000712281">
    <property type="component" value="Unassembled WGS sequence"/>
</dbReference>
<comment type="catalytic activity">
    <reaction evidence="2">
        <text>3-hydroxy-2-methylpropanoyl-CoA + H2O = 3-hydroxy-2-methylpropanoate + CoA + H(+)</text>
        <dbReference type="Rhea" id="RHEA:20888"/>
        <dbReference type="ChEBI" id="CHEBI:11805"/>
        <dbReference type="ChEBI" id="CHEBI:15377"/>
        <dbReference type="ChEBI" id="CHEBI:15378"/>
        <dbReference type="ChEBI" id="CHEBI:57287"/>
        <dbReference type="ChEBI" id="CHEBI:57340"/>
        <dbReference type="EC" id="3.1.2.4"/>
    </reaction>
</comment>
<dbReference type="GO" id="GO:0006574">
    <property type="term" value="P:L-valine catabolic process"/>
    <property type="evidence" value="ECO:0007669"/>
    <property type="project" value="UniProtKB-UniRule"/>
</dbReference>
<dbReference type="PANTHER" id="PTHR43176">
    <property type="entry name" value="3-HYDROXYISOBUTYRYL-COA HYDROLASE-RELATED"/>
    <property type="match status" value="1"/>
</dbReference>
<sequence>MASDSQVFVEDKSSVRIFTLNRPKQLNALNSNMITRLTQLFLAYEEDPNVKLVILKGQGRAFCVGGDPLPVFRDIIIQGKSWRVGADFFSEQYKLDYVMATYSKVQISILNGIVMGGGAGISVHGRFRIATEKTVFAMPETELGLFPDVGASYFLSRLPGFFGEYVGLTGARLDGAEMLACGLATHFMPSSRLTALEADLCKVGSSDPVTFASTILNAYTQNPHLKQHSAYHRHIREGRFQGVGKCLIREYRMVCHVLKREISKDFVEGCRAVVIDKDRNPKWEPRSLEEMTDNMVERYFERVDEEDGWEDLKLSPRKNLPALIIAKL</sequence>
<dbReference type="InterPro" id="IPR045004">
    <property type="entry name" value="ECH_dom"/>
</dbReference>
<dbReference type="SUPFAM" id="SSF52096">
    <property type="entry name" value="ClpP/crotonase"/>
    <property type="match status" value="1"/>
</dbReference>
<comment type="function">
    <text evidence="2">Hydrolyzes 3-hydroxyisobutyryl-CoA (HIBYL-CoA), a saline catabolite. Has high activity toward isobutyryl-CoA. Could be an isobutyryl-CoA dehydrogenase that functions in valine catabolism.</text>
</comment>
<comment type="similarity">
    <text evidence="2">Belongs to the enoyl-CoA hydratase/isomerase family.</text>
</comment>
<evidence type="ECO:0000259" key="3">
    <source>
        <dbReference type="Pfam" id="PF16113"/>
    </source>
</evidence>
<feature type="domain" description="Enoyl-CoA hydratase/isomerase" evidence="3">
    <location>
        <begin position="15"/>
        <end position="232"/>
    </location>
</feature>
<proteinExistence type="inferred from homology"/>
<evidence type="ECO:0000313" key="4">
    <source>
        <dbReference type="EMBL" id="KAF2568980.1"/>
    </source>
</evidence>
<dbReference type="AlphaFoldDB" id="A0A8S9IFY6"/>
<dbReference type="CDD" id="cd06558">
    <property type="entry name" value="crotonase-like"/>
    <property type="match status" value="1"/>
</dbReference>
<comment type="pathway">
    <text evidence="2">Amino-acid degradation; L-valine degradation.</text>
</comment>
<evidence type="ECO:0000256" key="1">
    <source>
        <dbReference type="ARBA" id="ARBA00022801"/>
    </source>
</evidence>
<dbReference type="EMBL" id="QGKW02001911">
    <property type="protein sequence ID" value="KAF2568980.1"/>
    <property type="molecule type" value="Genomic_DNA"/>
</dbReference>
<dbReference type="Gene3D" id="3.90.226.10">
    <property type="entry name" value="2-enoyl-CoA Hydratase, Chain A, domain 1"/>
    <property type="match status" value="1"/>
</dbReference>
<evidence type="ECO:0000313" key="5">
    <source>
        <dbReference type="Proteomes" id="UP000712281"/>
    </source>
</evidence>
<dbReference type="InterPro" id="IPR032259">
    <property type="entry name" value="HIBYL-CoA-H"/>
</dbReference>
<organism evidence="4 5">
    <name type="scientific">Brassica cretica</name>
    <name type="common">Mustard</name>
    <dbReference type="NCBI Taxonomy" id="69181"/>
    <lineage>
        <taxon>Eukaryota</taxon>
        <taxon>Viridiplantae</taxon>
        <taxon>Streptophyta</taxon>
        <taxon>Embryophyta</taxon>
        <taxon>Tracheophyta</taxon>
        <taxon>Spermatophyta</taxon>
        <taxon>Magnoliopsida</taxon>
        <taxon>eudicotyledons</taxon>
        <taxon>Gunneridae</taxon>
        <taxon>Pentapetalae</taxon>
        <taxon>rosids</taxon>
        <taxon>malvids</taxon>
        <taxon>Brassicales</taxon>
        <taxon>Brassicaceae</taxon>
        <taxon>Brassiceae</taxon>
        <taxon>Brassica</taxon>
    </lineage>
</organism>
<reference evidence="4" key="1">
    <citation type="submission" date="2019-12" db="EMBL/GenBank/DDBJ databases">
        <title>Genome sequencing and annotation of Brassica cretica.</title>
        <authorList>
            <person name="Studholme D.J."/>
            <person name="Sarris P.F."/>
        </authorList>
    </citation>
    <scope>NUCLEOTIDE SEQUENCE</scope>
    <source>
        <strain evidence="4">PFS-001/15</strain>
        <tissue evidence="4">Leaf</tissue>
    </source>
</reference>
<dbReference type="PANTHER" id="PTHR43176:SF30">
    <property type="entry name" value="3-HYDROXYISOBUTYRYL-COA HYDROLASE"/>
    <property type="match status" value="1"/>
</dbReference>
<gene>
    <name evidence="4" type="ORF">F2Q68_00024804</name>
</gene>
<comment type="caution">
    <text evidence="4">The sequence shown here is derived from an EMBL/GenBank/DDBJ whole genome shotgun (WGS) entry which is preliminary data.</text>
</comment>
<dbReference type="EC" id="3.1.2.4" evidence="2"/>